<evidence type="ECO:0000313" key="2">
    <source>
        <dbReference type="Proteomes" id="UP000250123"/>
    </source>
</evidence>
<dbReference type="AlphaFoldDB" id="A0A330M981"/>
<dbReference type="Proteomes" id="UP000250123">
    <property type="component" value="Chromosome SHEWBE"/>
</dbReference>
<sequence>MVTTTLNLNPKGIVTTITNVNSVLQVFAVLTDTPYCIIGVNKVMSDLWPYFY</sequence>
<dbReference type="EMBL" id="LS483452">
    <property type="protein sequence ID" value="SQH77964.1"/>
    <property type="molecule type" value="Genomic_DNA"/>
</dbReference>
<gene>
    <name evidence="1" type="ORF">SHEWBE_4001</name>
</gene>
<proteinExistence type="predicted"/>
<name>A0A330M981_9GAMM</name>
<evidence type="ECO:0000313" key="1">
    <source>
        <dbReference type="EMBL" id="SQH77964.1"/>
    </source>
</evidence>
<reference evidence="2" key="1">
    <citation type="submission" date="2018-06" db="EMBL/GenBank/DDBJ databases">
        <authorList>
            <person name="Cea G.-C."/>
            <person name="William W."/>
        </authorList>
    </citation>
    <scope>NUCLEOTIDE SEQUENCE [LARGE SCALE GENOMIC DNA]</scope>
    <source>
        <strain evidence="2">DB21MT-2</strain>
    </source>
</reference>
<organism evidence="1 2">
    <name type="scientific">Shewanella benthica</name>
    <dbReference type="NCBI Taxonomy" id="43661"/>
    <lineage>
        <taxon>Bacteria</taxon>
        <taxon>Pseudomonadati</taxon>
        <taxon>Pseudomonadota</taxon>
        <taxon>Gammaproteobacteria</taxon>
        <taxon>Alteromonadales</taxon>
        <taxon>Shewanellaceae</taxon>
        <taxon>Shewanella</taxon>
    </lineage>
</organism>
<protein>
    <submittedName>
        <fullName evidence="1">Uncharacterized protein</fullName>
    </submittedName>
</protein>
<accession>A0A330M981</accession>
<dbReference type="KEGG" id="sbk:SHEWBE_4001"/>